<protein>
    <recommendedName>
        <fullName evidence="9">YitT family protein</fullName>
    </recommendedName>
</protein>
<comment type="caution">
    <text evidence="7">The sequence shown here is derived from an EMBL/GenBank/DDBJ whole genome shotgun (WGS) entry which is preliminary data.</text>
</comment>
<evidence type="ECO:0000313" key="7">
    <source>
        <dbReference type="EMBL" id="OCA92953.1"/>
    </source>
</evidence>
<feature type="transmembrane region" description="Helical" evidence="6">
    <location>
        <begin position="129"/>
        <end position="152"/>
    </location>
</feature>
<dbReference type="InterPro" id="IPR051461">
    <property type="entry name" value="UPF0750_membrane"/>
</dbReference>
<proteinExistence type="predicted"/>
<gene>
    <name evidence="7" type="ORF">A8F95_00540</name>
</gene>
<feature type="transmembrane region" description="Helical" evidence="6">
    <location>
        <begin position="12"/>
        <end position="31"/>
    </location>
</feature>
<dbReference type="PANTHER" id="PTHR33545">
    <property type="entry name" value="UPF0750 MEMBRANE PROTEIN YITT-RELATED"/>
    <property type="match status" value="1"/>
</dbReference>
<evidence type="ECO:0000256" key="1">
    <source>
        <dbReference type="ARBA" id="ARBA00004651"/>
    </source>
</evidence>
<evidence type="ECO:0000256" key="3">
    <source>
        <dbReference type="ARBA" id="ARBA00022692"/>
    </source>
</evidence>
<evidence type="ECO:0000313" key="8">
    <source>
        <dbReference type="Proteomes" id="UP000092578"/>
    </source>
</evidence>
<feature type="transmembrane region" description="Helical" evidence="6">
    <location>
        <begin position="61"/>
        <end position="82"/>
    </location>
</feature>
<keyword evidence="4 6" id="KW-1133">Transmembrane helix</keyword>
<keyword evidence="3 6" id="KW-0812">Transmembrane</keyword>
<evidence type="ECO:0000256" key="5">
    <source>
        <dbReference type="ARBA" id="ARBA00023136"/>
    </source>
</evidence>
<reference evidence="8" key="1">
    <citation type="submission" date="2016-05" db="EMBL/GenBank/DDBJ databases">
        <authorList>
            <person name="Liu B."/>
            <person name="Wang J."/>
            <person name="Zhu Y."/>
            <person name="Liu G."/>
            <person name="Chen Q."/>
            <person name="Chen Z."/>
            <person name="Lan J."/>
            <person name="Che J."/>
            <person name="Ge C."/>
            <person name="Shi H."/>
            <person name="Pan Z."/>
            <person name="Liu X."/>
        </authorList>
    </citation>
    <scope>NUCLEOTIDE SEQUENCE [LARGE SCALE GENOMIC DNA]</scope>
    <source>
        <strain evidence="8">FJAT-27215</strain>
    </source>
</reference>
<keyword evidence="2" id="KW-1003">Cell membrane</keyword>
<evidence type="ECO:0000256" key="6">
    <source>
        <dbReference type="SAM" id="Phobius"/>
    </source>
</evidence>
<dbReference type="GO" id="GO:0005886">
    <property type="term" value="C:plasma membrane"/>
    <property type="evidence" value="ECO:0007669"/>
    <property type="project" value="UniProtKB-SubCell"/>
</dbReference>
<dbReference type="Pfam" id="PF02588">
    <property type="entry name" value="YitT_membrane"/>
    <property type="match status" value="1"/>
</dbReference>
<organism evidence="7 8">
    <name type="scientific">Pseudobacillus wudalianchiensis</name>
    <dbReference type="NCBI Taxonomy" id="1743143"/>
    <lineage>
        <taxon>Bacteria</taxon>
        <taxon>Bacillati</taxon>
        <taxon>Bacillota</taxon>
        <taxon>Bacilli</taxon>
        <taxon>Bacillales</taxon>
        <taxon>Bacillaceae</taxon>
        <taxon>Pseudobacillus</taxon>
    </lineage>
</organism>
<keyword evidence="5 6" id="KW-0472">Membrane</keyword>
<evidence type="ECO:0000256" key="2">
    <source>
        <dbReference type="ARBA" id="ARBA00022475"/>
    </source>
</evidence>
<feature type="transmembrane region" description="Helical" evidence="6">
    <location>
        <begin position="88"/>
        <end position="109"/>
    </location>
</feature>
<feature type="transmembrane region" description="Helical" evidence="6">
    <location>
        <begin position="37"/>
        <end position="54"/>
    </location>
</feature>
<dbReference type="EMBL" id="MAYT01000001">
    <property type="protein sequence ID" value="OCA92953.1"/>
    <property type="molecule type" value="Genomic_DNA"/>
</dbReference>
<feature type="transmembrane region" description="Helical" evidence="6">
    <location>
        <begin position="158"/>
        <end position="177"/>
    </location>
</feature>
<accession>A0A1B9BA51</accession>
<sequence length="185" mass="20401">MAAVLIGIGINVFILPFQLLEGGVFGIGLLINYLWGFKIGMTIICVNLPIYLLAFKIERSYFFNSLYGTLFTPIMIDLLLPLKGMIELPILISACVGGVFIGTGTGLMLRYRSSPGGIDLLALLLSKHFSVNAGFFIFFIDSLILTSGLLIFKDRMMIYSLFTVMSVAFLVTVLTSFRSINAYPK</sequence>
<dbReference type="Proteomes" id="UP000092578">
    <property type="component" value="Unassembled WGS sequence"/>
</dbReference>
<evidence type="ECO:0008006" key="9">
    <source>
        <dbReference type="Google" id="ProtNLM"/>
    </source>
</evidence>
<dbReference type="AlphaFoldDB" id="A0A1B9BA51"/>
<dbReference type="InterPro" id="IPR003740">
    <property type="entry name" value="YitT"/>
</dbReference>
<name>A0A1B9BA51_9BACI</name>
<comment type="subcellular location">
    <subcellularLocation>
        <location evidence="1">Cell membrane</location>
        <topology evidence="1">Multi-pass membrane protein</topology>
    </subcellularLocation>
</comment>
<evidence type="ECO:0000256" key="4">
    <source>
        <dbReference type="ARBA" id="ARBA00022989"/>
    </source>
</evidence>
<dbReference type="PANTHER" id="PTHR33545:SF5">
    <property type="entry name" value="UPF0750 MEMBRANE PROTEIN YITT"/>
    <property type="match status" value="1"/>
</dbReference>
<keyword evidence="8" id="KW-1185">Reference proteome</keyword>